<dbReference type="NCBIfam" id="TIGR02151">
    <property type="entry name" value="IPP_isom_2"/>
    <property type="match status" value="1"/>
</dbReference>
<feature type="binding site" evidence="11">
    <location>
        <begin position="12"/>
        <end position="13"/>
    </location>
    <ligand>
        <name>substrate</name>
    </ligand>
</feature>
<name>A0A7J5BV07_9MICO</name>
<dbReference type="GO" id="GO:0008299">
    <property type="term" value="P:isoprenoid biosynthetic process"/>
    <property type="evidence" value="ECO:0007669"/>
    <property type="project" value="UniProtKB-UniRule"/>
</dbReference>
<dbReference type="Proteomes" id="UP000467240">
    <property type="component" value="Unassembled WGS sequence"/>
</dbReference>
<feature type="binding site" evidence="11">
    <location>
        <position position="160"/>
    </location>
    <ligand>
        <name>Mg(2+)</name>
        <dbReference type="ChEBI" id="CHEBI:18420"/>
    </ligand>
</feature>
<dbReference type="GO" id="GO:0010181">
    <property type="term" value="F:FMN binding"/>
    <property type="evidence" value="ECO:0007669"/>
    <property type="project" value="UniProtKB-UniRule"/>
</dbReference>
<keyword evidence="3 11" id="KW-0285">Flavoprotein</keyword>
<dbReference type="Pfam" id="PF01070">
    <property type="entry name" value="FMN_dh"/>
    <property type="match status" value="1"/>
</dbReference>
<gene>
    <name evidence="11" type="primary">fni</name>
    <name evidence="13" type="ORF">F8O01_06685</name>
</gene>
<comment type="cofactor">
    <cofactor evidence="11">
        <name>NADPH</name>
        <dbReference type="ChEBI" id="CHEBI:57783"/>
    </cofactor>
</comment>
<dbReference type="HAMAP" id="MF_00354">
    <property type="entry name" value="Idi_2"/>
    <property type="match status" value="1"/>
</dbReference>
<evidence type="ECO:0000256" key="9">
    <source>
        <dbReference type="ARBA" id="ARBA00023235"/>
    </source>
</evidence>
<evidence type="ECO:0000256" key="2">
    <source>
        <dbReference type="ARBA" id="ARBA00022490"/>
    </source>
</evidence>
<dbReference type="OrthoDB" id="9795032at2"/>
<proteinExistence type="inferred from homology"/>
<dbReference type="InterPro" id="IPR013785">
    <property type="entry name" value="Aldolase_TIM"/>
</dbReference>
<evidence type="ECO:0000256" key="1">
    <source>
        <dbReference type="ARBA" id="ARBA00001917"/>
    </source>
</evidence>
<keyword evidence="14" id="KW-1185">Reference proteome</keyword>
<sequence length="372" mass="39845">MGTERAGNHESRKDEHLALAAEQAREGAPRNDFDELAFVHHALDGGDADDVRLDVRLGELRWPAPLYINGMTGGTATTARVNRQLAIAARETGLPVASGSMSIALDHPQTAHGFRVLREENPDGFVMANLGAGRSPDDALRAVELVDADALQIHVNAVQETVMPEGDRDFSGWARSIERIVAVVPVPVIVKEVGFGLSGRTQRTLTELGVRIADVSGRGGTDFVRIENDRRPLRDYASLVGFGQSAVQSLLDAPAESPLVLLASGGVRSPLDVAKALALGARAVGVAGGFLTAATEGGAPELVPLIERWLEQLRQLCALLGADSPEDLARTDLLVRGRLREDCELLGIDPAAYARRRDARPRTIHEPSGRTR</sequence>
<comment type="cofactor">
    <cofactor evidence="1 11">
        <name>FMN</name>
        <dbReference type="ChEBI" id="CHEBI:58210"/>
    </cofactor>
</comment>
<keyword evidence="8 11" id="KW-0414">Isoprene biosynthesis</keyword>
<evidence type="ECO:0000256" key="5">
    <source>
        <dbReference type="ARBA" id="ARBA00022723"/>
    </source>
</evidence>
<feature type="binding site" evidence="11">
    <location>
        <position position="191"/>
    </location>
    <ligand>
        <name>FMN</name>
        <dbReference type="ChEBI" id="CHEBI:58210"/>
    </ligand>
</feature>
<evidence type="ECO:0000256" key="4">
    <source>
        <dbReference type="ARBA" id="ARBA00022643"/>
    </source>
</evidence>
<keyword evidence="5 11" id="KW-0479">Metal-binding</keyword>
<comment type="function">
    <text evidence="11">Involved in the biosynthesis of isoprenoids. Catalyzes the 1,3-allylic rearrangement of the homoallylic substrate isopentenyl (IPP) to its allylic isomer, dimethylallyl diphosphate (DMAPP).</text>
</comment>
<dbReference type="PANTHER" id="PTHR43665">
    <property type="entry name" value="ISOPENTENYL-DIPHOSPHATE DELTA-ISOMERASE"/>
    <property type="match status" value="1"/>
</dbReference>
<evidence type="ECO:0000256" key="6">
    <source>
        <dbReference type="ARBA" id="ARBA00022842"/>
    </source>
</evidence>
<dbReference type="EC" id="5.3.3.2" evidence="11"/>
<evidence type="ECO:0000313" key="13">
    <source>
        <dbReference type="EMBL" id="KAB1657954.1"/>
    </source>
</evidence>
<keyword evidence="6 11" id="KW-0460">Magnesium</keyword>
<comment type="catalytic activity">
    <reaction evidence="11">
        <text>isopentenyl diphosphate = dimethylallyl diphosphate</text>
        <dbReference type="Rhea" id="RHEA:23284"/>
        <dbReference type="ChEBI" id="CHEBI:57623"/>
        <dbReference type="ChEBI" id="CHEBI:128769"/>
        <dbReference type="EC" id="5.3.3.2"/>
    </reaction>
</comment>
<dbReference type="Gene3D" id="3.20.20.70">
    <property type="entry name" value="Aldolase class I"/>
    <property type="match status" value="1"/>
</dbReference>
<feature type="binding site" evidence="11">
    <location>
        <begin position="266"/>
        <end position="268"/>
    </location>
    <ligand>
        <name>FMN</name>
        <dbReference type="ChEBI" id="CHEBI:58210"/>
    </ligand>
</feature>
<dbReference type="AlphaFoldDB" id="A0A7J5BV07"/>
<comment type="subcellular location">
    <subcellularLocation>
        <location evidence="11">Cytoplasm</location>
    </subcellularLocation>
</comment>
<comment type="cofactor">
    <cofactor evidence="11">
        <name>Mg(2+)</name>
        <dbReference type="ChEBI" id="CHEBI:18420"/>
    </cofactor>
</comment>
<protein>
    <recommendedName>
        <fullName evidence="11">Isopentenyl-diphosphate delta-isomerase</fullName>
        <shortName evidence="11">IPP isomerase</shortName>
        <ecNumber evidence="11">5.3.3.2</ecNumber>
    </recommendedName>
    <alternativeName>
        <fullName evidence="11">Isopentenyl diphosphate:dimethylallyl diphosphate isomerase</fullName>
    </alternativeName>
    <alternativeName>
        <fullName evidence="11">Isopentenyl pyrophosphate isomerase</fullName>
    </alternativeName>
    <alternativeName>
        <fullName evidence="11">Type 2 isopentenyl diphosphate isomerase</fullName>
        <shortName evidence="11">IDI-2</shortName>
    </alternativeName>
</protein>
<evidence type="ECO:0000256" key="8">
    <source>
        <dbReference type="ARBA" id="ARBA00023229"/>
    </source>
</evidence>
<feature type="domain" description="FMN-dependent dehydrogenase" evidence="12">
    <location>
        <begin position="172"/>
        <end position="331"/>
    </location>
</feature>
<feature type="binding site" evidence="11">
    <location>
        <begin position="287"/>
        <end position="288"/>
    </location>
    <ligand>
        <name>FMN</name>
        <dbReference type="ChEBI" id="CHEBI:58210"/>
    </ligand>
</feature>
<accession>A0A7J5BV07</accession>
<dbReference type="EMBL" id="WBJZ01000007">
    <property type="protein sequence ID" value="KAB1657954.1"/>
    <property type="molecule type" value="Genomic_DNA"/>
</dbReference>
<keyword evidence="2 11" id="KW-0963">Cytoplasm</keyword>
<feature type="binding site" evidence="11">
    <location>
        <position position="221"/>
    </location>
    <ligand>
        <name>FMN</name>
        <dbReference type="ChEBI" id="CHEBI:58210"/>
    </ligand>
</feature>
<dbReference type="InterPro" id="IPR000262">
    <property type="entry name" value="FMN-dep_DH"/>
</dbReference>
<dbReference type="GO" id="GO:0004452">
    <property type="term" value="F:isopentenyl-diphosphate delta-isomerase activity"/>
    <property type="evidence" value="ECO:0007669"/>
    <property type="project" value="UniProtKB-UniRule"/>
</dbReference>
<dbReference type="PIRSF" id="PIRSF003314">
    <property type="entry name" value="IPP_isomerase"/>
    <property type="match status" value="1"/>
</dbReference>
<dbReference type="InterPro" id="IPR011179">
    <property type="entry name" value="IPdP_isomerase"/>
</dbReference>
<comment type="similarity">
    <text evidence="11">Belongs to the IPP isomerase type 2 family.</text>
</comment>
<comment type="subunit">
    <text evidence="10 11">Homooctamer. Dimer of tetramers.</text>
</comment>
<dbReference type="SUPFAM" id="SSF51395">
    <property type="entry name" value="FMN-linked oxidoreductases"/>
    <property type="match status" value="1"/>
</dbReference>
<dbReference type="GO" id="GO:0000287">
    <property type="term" value="F:magnesium ion binding"/>
    <property type="evidence" value="ECO:0007669"/>
    <property type="project" value="UniProtKB-UniRule"/>
</dbReference>
<evidence type="ECO:0000256" key="3">
    <source>
        <dbReference type="ARBA" id="ARBA00022630"/>
    </source>
</evidence>
<feature type="binding site" evidence="11">
    <location>
        <position position="216"/>
    </location>
    <ligand>
        <name>FMN</name>
        <dbReference type="ChEBI" id="CHEBI:58210"/>
    </ligand>
</feature>
<keyword evidence="9 11" id="KW-0413">Isomerase</keyword>
<evidence type="ECO:0000313" key="14">
    <source>
        <dbReference type="Proteomes" id="UP000467240"/>
    </source>
</evidence>
<comment type="caution">
    <text evidence="13">The sequence shown here is derived from an EMBL/GenBank/DDBJ whole genome shotgun (WGS) entry which is preliminary data.</text>
</comment>
<dbReference type="PANTHER" id="PTHR43665:SF1">
    <property type="entry name" value="ISOPENTENYL-DIPHOSPHATE DELTA-ISOMERASE"/>
    <property type="match status" value="1"/>
</dbReference>
<feature type="binding site" evidence="11">
    <location>
        <position position="129"/>
    </location>
    <ligand>
        <name>FMN</name>
        <dbReference type="ChEBI" id="CHEBI:58210"/>
    </ligand>
</feature>
<feature type="binding site" evidence="11">
    <location>
        <position position="100"/>
    </location>
    <ligand>
        <name>FMN</name>
        <dbReference type="ChEBI" id="CHEBI:58210"/>
    </ligand>
</feature>
<keyword evidence="7 11" id="KW-0521">NADP</keyword>
<evidence type="ECO:0000256" key="11">
    <source>
        <dbReference type="HAMAP-Rule" id="MF_00354"/>
    </source>
</evidence>
<dbReference type="RefSeq" id="WP_158040111.1">
    <property type="nucleotide sequence ID" value="NZ_JACCFV010000001.1"/>
</dbReference>
<organism evidence="13 14">
    <name type="scientific">Pseudoclavibacter chungangensis</name>
    <dbReference type="NCBI Taxonomy" id="587635"/>
    <lineage>
        <taxon>Bacteria</taxon>
        <taxon>Bacillati</taxon>
        <taxon>Actinomycetota</taxon>
        <taxon>Actinomycetes</taxon>
        <taxon>Micrococcales</taxon>
        <taxon>Microbacteriaceae</taxon>
        <taxon>Pseudoclavibacter</taxon>
    </lineage>
</organism>
<comment type="caution">
    <text evidence="11">Lacks conserved residue(s) required for the propagation of feature annotation.</text>
</comment>
<dbReference type="GO" id="GO:0016491">
    <property type="term" value="F:oxidoreductase activity"/>
    <property type="evidence" value="ECO:0007669"/>
    <property type="project" value="InterPro"/>
</dbReference>
<evidence type="ECO:0000256" key="7">
    <source>
        <dbReference type="ARBA" id="ARBA00022857"/>
    </source>
</evidence>
<feature type="binding site" evidence="11">
    <location>
        <position position="159"/>
    </location>
    <ligand>
        <name>substrate</name>
    </ligand>
</feature>
<dbReference type="GO" id="GO:0005737">
    <property type="term" value="C:cytoplasm"/>
    <property type="evidence" value="ECO:0007669"/>
    <property type="project" value="UniProtKB-SubCell"/>
</dbReference>
<dbReference type="GO" id="GO:0070402">
    <property type="term" value="F:NADPH binding"/>
    <property type="evidence" value="ECO:0007669"/>
    <property type="project" value="UniProtKB-UniRule"/>
</dbReference>
<evidence type="ECO:0000259" key="12">
    <source>
        <dbReference type="Pfam" id="PF01070"/>
    </source>
</evidence>
<reference evidence="13 14" key="1">
    <citation type="submission" date="2019-09" db="EMBL/GenBank/DDBJ databases">
        <title>Phylogeny of genus Pseudoclavibacter and closely related genus.</title>
        <authorList>
            <person name="Li Y."/>
        </authorList>
    </citation>
    <scope>NUCLEOTIDE SEQUENCE [LARGE SCALE GENOMIC DNA]</scope>
    <source>
        <strain evidence="13 14">DSM 23821</strain>
    </source>
</reference>
<feature type="binding site" evidence="11">
    <location>
        <begin position="70"/>
        <end position="72"/>
    </location>
    <ligand>
        <name>FMN</name>
        <dbReference type="ChEBI" id="CHEBI:58210"/>
    </ligand>
</feature>
<dbReference type="CDD" id="cd02811">
    <property type="entry name" value="IDI-2_FMN"/>
    <property type="match status" value="1"/>
</dbReference>
<keyword evidence="4 11" id="KW-0288">FMN</keyword>
<evidence type="ECO:0000256" key="10">
    <source>
        <dbReference type="ARBA" id="ARBA00025810"/>
    </source>
</evidence>